<proteinExistence type="predicted"/>
<dbReference type="Gene3D" id="2.40.10.10">
    <property type="entry name" value="Trypsin-like serine proteases"/>
    <property type="match status" value="1"/>
</dbReference>
<protein>
    <submittedName>
        <fullName evidence="1">24259_t:CDS:1</fullName>
    </submittedName>
</protein>
<evidence type="ECO:0000313" key="2">
    <source>
        <dbReference type="Proteomes" id="UP000789901"/>
    </source>
</evidence>
<dbReference type="Proteomes" id="UP000789901">
    <property type="component" value="Unassembled WGS sequence"/>
</dbReference>
<organism evidence="1 2">
    <name type="scientific">Gigaspora margarita</name>
    <dbReference type="NCBI Taxonomy" id="4874"/>
    <lineage>
        <taxon>Eukaryota</taxon>
        <taxon>Fungi</taxon>
        <taxon>Fungi incertae sedis</taxon>
        <taxon>Mucoromycota</taxon>
        <taxon>Glomeromycotina</taxon>
        <taxon>Glomeromycetes</taxon>
        <taxon>Diversisporales</taxon>
        <taxon>Gigasporaceae</taxon>
        <taxon>Gigaspora</taxon>
    </lineage>
</organism>
<sequence>SRRNVYSRNIVVNVFGGDGVYNKADGGIMCSIGGWLKHQHIINDLYIITTGHCYDNNFGENYFYYKPWNSNSHALPFGSIQFESRTDGFYDFAVIRVENEDLNPQFVIRTDDSDQYKELIIINGGPMSSHYAHICKSGVITHLTCGYVLGFDGFSMELKKMTV</sequence>
<dbReference type="InterPro" id="IPR043504">
    <property type="entry name" value="Peptidase_S1_PA_chymotrypsin"/>
</dbReference>
<gene>
    <name evidence="1" type="ORF">GMARGA_LOCUS31292</name>
</gene>
<reference evidence="1 2" key="1">
    <citation type="submission" date="2021-06" db="EMBL/GenBank/DDBJ databases">
        <authorList>
            <person name="Kallberg Y."/>
            <person name="Tangrot J."/>
            <person name="Rosling A."/>
        </authorList>
    </citation>
    <scope>NUCLEOTIDE SEQUENCE [LARGE SCALE GENOMIC DNA]</scope>
    <source>
        <strain evidence="1 2">120-4 pot B 10/14</strain>
    </source>
</reference>
<evidence type="ECO:0000313" key="1">
    <source>
        <dbReference type="EMBL" id="CAG8832929.1"/>
    </source>
</evidence>
<dbReference type="SUPFAM" id="SSF50494">
    <property type="entry name" value="Trypsin-like serine proteases"/>
    <property type="match status" value="1"/>
</dbReference>
<feature type="non-terminal residue" evidence="1">
    <location>
        <position position="1"/>
    </location>
</feature>
<dbReference type="InterPro" id="IPR009003">
    <property type="entry name" value="Peptidase_S1_PA"/>
</dbReference>
<name>A0ABN7WJ85_GIGMA</name>
<accession>A0ABN7WJ85</accession>
<keyword evidence="2" id="KW-1185">Reference proteome</keyword>
<comment type="caution">
    <text evidence="1">The sequence shown here is derived from an EMBL/GenBank/DDBJ whole genome shotgun (WGS) entry which is preliminary data.</text>
</comment>
<dbReference type="EMBL" id="CAJVQB010046354">
    <property type="protein sequence ID" value="CAG8832929.1"/>
    <property type="molecule type" value="Genomic_DNA"/>
</dbReference>